<dbReference type="InterPro" id="IPR012348">
    <property type="entry name" value="RNR-like"/>
</dbReference>
<proteinExistence type="predicted"/>
<sequence length="110" mass="12742">MFFTEPGYATKIYYLKSSYFGNKYHFCSDHCQHIFEGEPSYRCTRFTRGHCFPEGDGLDTGRLRSADGRAGLRNEHRAGQFRLRSLENQKNFAPWIVEGGARILSLRRGK</sequence>
<dbReference type="SUPFAM" id="SSF47240">
    <property type="entry name" value="Ferritin-like"/>
    <property type="match status" value="1"/>
</dbReference>
<gene>
    <name evidence="2" type="ORF">CBM2612_P0596</name>
</gene>
<evidence type="ECO:0000259" key="1">
    <source>
        <dbReference type="Pfam" id="PF04945"/>
    </source>
</evidence>
<dbReference type="GO" id="GO:0018662">
    <property type="term" value="F:phenol 2-monooxygenase activity"/>
    <property type="evidence" value="ECO:0007669"/>
    <property type="project" value="UniProtKB-EC"/>
</dbReference>
<dbReference type="Pfam" id="PF04945">
    <property type="entry name" value="YHS"/>
    <property type="match status" value="1"/>
</dbReference>
<reference evidence="2" key="1">
    <citation type="submission" date="2018-01" db="EMBL/GenBank/DDBJ databases">
        <authorList>
            <person name="Gaut B.S."/>
            <person name="Morton B.R."/>
            <person name="Clegg M.T."/>
            <person name="Duvall M.R."/>
        </authorList>
    </citation>
    <scope>NUCLEOTIDE SEQUENCE</scope>
    <source>
        <strain evidence="2">Cupriavidus taiwanensis STM 8555</strain>
    </source>
</reference>
<name>A0A375HB88_9BURK</name>
<dbReference type="EC" id="1.14.13.7" evidence="2"/>
<dbReference type="AlphaFoldDB" id="A0A375HB88"/>
<organism evidence="2">
    <name type="scientific">Cupriavidus taiwanensis</name>
    <dbReference type="NCBI Taxonomy" id="164546"/>
    <lineage>
        <taxon>Bacteria</taxon>
        <taxon>Pseudomonadati</taxon>
        <taxon>Pseudomonadota</taxon>
        <taxon>Betaproteobacteria</taxon>
        <taxon>Burkholderiales</taxon>
        <taxon>Burkholderiaceae</taxon>
        <taxon>Cupriavidus</taxon>
    </lineage>
</organism>
<keyword evidence="2" id="KW-0614">Plasmid</keyword>
<accession>A0A375HB88</accession>
<feature type="domain" description="YHS" evidence="1">
    <location>
        <begin position="13"/>
        <end position="39"/>
    </location>
</feature>
<keyword evidence="2" id="KW-0503">Monooxygenase</keyword>
<dbReference type="Gene3D" id="1.10.620.20">
    <property type="entry name" value="Ribonucleotide Reductase, subunit A"/>
    <property type="match status" value="1"/>
</dbReference>
<dbReference type="InterPro" id="IPR007029">
    <property type="entry name" value="YHS_dom"/>
</dbReference>
<evidence type="ECO:0000313" key="2">
    <source>
        <dbReference type="EMBL" id="SPD49251.1"/>
    </source>
</evidence>
<geneLocation type="plasmid" evidence="2">
    <name>I</name>
</geneLocation>
<dbReference type="EMBL" id="LT984809">
    <property type="protein sequence ID" value="SPD49251.1"/>
    <property type="molecule type" value="Genomic_DNA"/>
</dbReference>
<protein>
    <submittedName>
        <fullName evidence="2">Phenol 2-monooxygenase P3 subunit</fullName>
        <ecNumber evidence="2">1.14.13.7</ecNumber>
    </submittedName>
</protein>
<keyword evidence="2" id="KW-0560">Oxidoreductase</keyword>
<dbReference type="InterPro" id="IPR009078">
    <property type="entry name" value="Ferritin-like_SF"/>
</dbReference>